<evidence type="ECO:0000256" key="2">
    <source>
        <dbReference type="ARBA" id="ARBA00022723"/>
    </source>
</evidence>
<accession>A0A1R1MJM6</accession>
<gene>
    <name evidence="4" type="ORF">BLW93_07760</name>
</gene>
<sequence length="229" mass="26310">MNWQELEKLLRIIVPESYAVEGDFYGWVSDVRPSNVEKVAVVVDVPDNFDFSHFDMVISHHKPYFNPGFPVFVIHTPLDRIDWGCNYSLGTVLGLENLIFFDDNRFGMYGITKLTSKEFSNRILKILNLKNIRYFLPEKIEKVAVFSGCGFNFPDFIQKLFDFNIDVAVSGDLVHHVACRLKCAGIGFVDASHYRTEIPGMLEFTRRLAKFIDAEFIDVGFPYIDICLS</sequence>
<keyword evidence="5" id="KW-1185">Reference proteome</keyword>
<dbReference type="AlphaFoldDB" id="A0A1R1MJM6"/>
<evidence type="ECO:0000313" key="5">
    <source>
        <dbReference type="Proteomes" id="UP000187408"/>
    </source>
</evidence>
<dbReference type="PANTHER" id="PTHR13799:SF14">
    <property type="entry name" value="GTP CYCLOHYDROLASE 1 TYPE 2 HOMOLOG"/>
    <property type="match status" value="1"/>
</dbReference>
<comment type="caution">
    <text evidence="4">The sequence shown here is derived from an EMBL/GenBank/DDBJ whole genome shotgun (WGS) entry which is preliminary data.</text>
</comment>
<evidence type="ECO:0000256" key="3">
    <source>
        <dbReference type="PIRSR" id="PIRSR602678-1"/>
    </source>
</evidence>
<feature type="binding site" evidence="3">
    <location>
        <position position="193"/>
    </location>
    <ligand>
        <name>a divalent metal cation</name>
        <dbReference type="ChEBI" id="CHEBI:60240"/>
        <label>1</label>
    </ligand>
</feature>
<dbReference type="STRING" id="1914305.BLW93_07760"/>
<dbReference type="OrthoDB" id="12727at2"/>
<comment type="similarity">
    <text evidence="1">Belongs to the GTP cyclohydrolase I type 2/NIF3 family.</text>
</comment>
<feature type="binding site" evidence="3">
    <location>
        <position position="79"/>
    </location>
    <ligand>
        <name>a divalent metal cation</name>
        <dbReference type="ChEBI" id="CHEBI:60240"/>
        <label>1</label>
    </ligand>
</feature>
<proteinExistence type="inferred from homology"/>
<dbReference type="Proteomes" id="UP000187408">
    <property type="component" value="Unassembled WGS sequence"/>
</dbReference>
<dbReference type="EMBL" id="MOEN01000036">
    <property type="protein sequence ID" value="OMH39956.1"/>
    <property type="molecule type" value="Genomic_DNA"/>
</dbReference>
<dbReference type="InterPro" id="IPR036069">
    <property type="entry name" value="DUF34/NIF3_sf"/>
</dbReference>
<name>A0A1R1MJM6_9BACT</name>
<reference evidence="4 5" key="1">
    <citation type="submission" date="2016-10" db="EMBL/GenBank/DDBJ databases">
        <title>Genome sequence of a sulfur-reducing bacterium Desulfurobacterium indicum K6013.</title>
        <authorList>
            <person name="Cao J."/>
            <person name="Shao Z."/>
            <person name="Alain K."/>
            <person name="Jebbar M."/>
        </authorList>
    </citation>
    <scope>NUCLEOTIDE SEQUENCE [LARGE SCALE GENOMIC DNA]</scope>
    <source>
        <strain evidence="4 5">K6013</strain>
    </source>
</reference>
<dbReference type="PANTHER" id="PTHR13799">
    <property type="entry name" value="NGG1 INTERACTING FACTOR 3"/>
    <property type="match status" value="1"/>
</dbReference>
<dbReference type="GO" id="GO:0005737">
    <property type="term" value="C:cytoplasm"/>
    <property type="evidence" value="ECO:0007669"/>
    <property type="project" value="TreeGrafter"/>
</dbReference>
<feature type="binding site" evidence="3">
    <location>
        <position position="60"/>
    </location>
    <ligand>
        <name>a divalent metal cation</name>
        <dbReference type="ChEBI" id="CHEBI:60240"/>
        <label>1</label>
    </ligand>
</feature>
<dbReference type="InterPro" id="IPR002678">
    <property type="entry name" value="DUF34/NIF3"/>
</dbReference>
<evidence type="ECO:0008006" key="6">
    <source>
        <dbReference type="Google" id="ProtNLM"/>
    </source>
</evidence>
<organism evidence="4 5">
    <name type="scientific">Desulfurobacterium indicum</name>
    <dbReference type="NCBI Taxonomy" id="1914305"/>
    <lineage>
        <taxon>Bacteria</taxon>
        <taxon>Pseudomonadati</taxon>
        <taxon>Aquificota</taxon>
        <taxon>Aquificia</taxon>
        <taxon>Desulfurobacteriales</taxon>
        <taxon>Desulfurobacteriaceae</taxon>
        <taxon>Desulfurobacterium</taxon>
    </lineage>
</organism>
<feature type="binding site" evidence="3">
    <location>
        <position position="61"/>
    </location>
    <ligand>
        <name>a divalent metal cation</name>
        <dbReference type="ChEBI" id="CHEBI:60240"/>
        <label>1</label>
    </ligand>
</feature>
<evidence type="ECO:0000313" key="4">
    <source>
        <dbReference type="EMBL" id="OMH39956.1"/>
    </source>
</evidence>
<protein>
    <recommendedName>
        <fullName evidence="6">Nif3-like dinuclear metal center hexameric protein</fullName>
    </recommendedName>
</protein>
<feature type="binding site" evidence="3">
    <location>
        <position position="197"/>
    </location>
    <ligand>
        <name>a divalent metal cation</name>
        <dbReference type="ChEBI" id="CHEBI:60240"/>
        <label>1</label>
    </ligand>
</feature>
<dbReference type="Pfam" id="PF01784">
    <property type="entry name" value="DUF34_NIF3"/>
    <property type="match status" value="1"/>
</dbReference>
<dbReference type="RefSeq" id="WP_076713524.1">
    <property type="nucleotide sequence ID" value="NZ_MOEN01000036.1"/>
</dbReference>
<dbReference type="Gene3D" id="3.40.1390.30">
    <property type="entry name" value="NIF3 (NGG1p interacting factor 3)-like"/>
    <property type="match status" value="1"/>
</dbReference>
<dbReference type="SUPFAM" id="SSF102705">
    <property type="entry name" value="NIF3 (NGG1p interacting factor 3)-like"/>
    <property type="match status" value="1"/>
</dbReference>
<evidence type="ECO:0000256" key="1">
    <source>
        <dbReference type="ARBA" id="ARBA00006964"/>
    </source>
</evidence>
<dbReference type="GO" id="GO:0046872">
    <property type="term" value="F:metal ion binding"/>
    <property type="evidence" value="ECO:0007669"/>
    <property type="project" value="UniProtKB-KW"/>
</dbReference>
<keyword evidence="2 3" id="KW-0479">Metal-binding</keyword>